<evidence type="ECO:0000256" key="1">
    <source>
        <dbReference type="SAM" id="MobiDB-lite"/>
    </source>
</evidence>
<feature type="domain" description="Replication factor A C-terminal" evidence="2">
    <location>
        <begin position="360"/>
        <end position="455"/>
    </location>
</feature>
<dbReference type="Proteomes" id="UP001642260">
    <property type="component" value="Unassembled WGS sequence"/>
</dbReference>
<reference evidence="3 4" key="1">
    <citation type="submission" date="2022-03" db="EMBL/GenBank/DDBJ databases">
        <authorList>
            <person name="Macdonald S."/>
            <person name="Ahmed S."/>
            <person name="Newling K."/>
        </authorList>
    </citation>
    <scope>NUCLEOTIDE SEQUENCE [LARGE SCALE GENOMIC DNA]</scope>
</reference>
<name>A0ABC8KCX1_ERUVS</name>
<evidence type="ECO:0000313" key="4">
    <source>
        <dbReference type="Proteomes" id="UP001642260"/>
    </source>
</evidence>
<protein>
    <recommendedName>
        <fullName evidence="2">Replication factor A C-terminal domain-containing protein</fullName>
    </recommendedName>
</protein>
<accession>A0ABC8KCX1</accession>
<comment type="caution">
    <text evidence="3">The sequence shown here is derived from an EMBL/GenBank/DDBJ whole genome shotgun (WGS) entry which is preliminary data.</text>
</comment>
<proteinExistence type="predicted"/>
<sequence length="538" mass="59207">MNSNSNTFVSGDLTSTKLINSAGDPVNRTSETGDSSAVAIPKRGITRVSPVNAVAGAARYTKHHGKAVVSSEKSDAVLSFRDVGLGPHEAELRFRLIHFWEARNPLTKTLIGLEMLLIDEQGIVIQGFIPPARIDTYLPHLKAGSIYRLTNFYGSKSKVVYRVAEPNVTVTFSWNSVLSASADSSVGFPEDRFRFYGYKEFDEACDRKGDLYDYVGHMKLVNEHPVNDSLVLDEAELASSPRILLHVQTHEGPLMKLYLWDKVASEFCEKFRAHGNTPRVILVTTVNPKRFGGALSLTSVTSSRVFFDSDVEPTRDYLTWFHSNPNVANMVDAKVVTKTETATIGELFSYVKQEGAKVAWFECTSTIDDVVQGTAWYYIGCGVCHTKATKGPTTLMCKKCGKNEIVGVAQYLSKISVYDKEDQANFVLIGDAGFELTGKKASELVESYFEANESMEDDHIVPVPQALIDTIGQTHKFVVKVSTHNLTGKVQSFTVTKVLRPEPIEPEGNLDEEAEDDKGASADAKMKKGSDVVESTEG</sequence>
<dbReference type="Pfam" id="PF08646">
    <property type="entry name" value="Rep_fac-A_C"/>
    <property type="match status" value="1"/>
</dbReference>
<evidence type="ECO:0000313" key="3">
    <source>
        <dbReference type="EMBL" id="CAH8355722.1"/>
    </source>
</evidence>
<keyword evidence="4" id="KW-1185">Reference proteome</keyword>
<dbReference type="Gene3D" id="2.40.50.140">
    <property type="entry name" value="Nucleic acid-binding proteins"/>
    <property type="match status" value="3"/>
</dbReference>
<dbReference type="InterPro" id="IPR013955">
    <property type="entry name" value="Rep_factor-A_C"/>
</dbReference>
<feature type="compositionally biased region" description="Basic and acidic residues" evidence="1">
    <location>
        <begin position="517"/>
        <end position="531"/>
    </location>
</feature>
<evidence type="ECO:0000259" key="2">
    <source>
        <dbReference type="Pfam" id="PF08646"/>
    </source>
</evidence>
<feature type="region of interest" description="Disordered" evidence="1">
    <location>
        <begin position="500"/>
        <end position="538"/>
    </location>
</feature>
<dbReference type="InterPro" id="IPR012340">
    <property type="entry name" value="NA-bd_OB-fold"/>
</dbReference>
<dbReference type="PANTHER" id="PTHR47165:SF4">
    <property type="entry name" value="OS03G0429900 PROTEIN"/>
    <property type="match status" value="1"/>
</dbReference>
<gene>
    <name evidence="3" type="ORF">ERUC_LOCUS21477</name>
</gene>
<feature type="compositionally biased region" description="Acidic residues" evidence="1">
    <location>
        <begin position="504"/>
        <end position="516"/>
    </location>
</feature>
<dbReference type="EMBL" id="CAKOAT010210710">
    <property type="protein sequence ID" value="CAH8355722.1"/>
    <property type="molecule type" value="Genomic_DNA"/>
</dbReference>
<dbReference type="SUPFAM" id="SSF50249">
    <property type="entry name" value="Nucleic acid-binding proteins"/>
    <property type="match status" value="2"/>
</dbReference>
<dbReference type="AlphaFoldDB" id="A0ABC8KCX1"/>
<organism evidence="3 4">
    <name type="scientific">Eruca vesicaria subsp. sativa</name>
    <name type="common">Garden rocket</name>
    <name type="synonym">Eruca sativa</name>
    <dbReference type="NCBI Taxonomy" id="29727"/>
    <lineage>
        <taxon>Eukaryota</taxon>
        <taxon>Viridiplantae</taxon>
        <taxon>Streptophyta</taxon>
        <taxon>Embryophyta</taxon>
        <taxon>Tracheophyta</taxon>
        <taxon>Spermatophyta</taxon>
        <taxon>Magnoliopsida</taxon>
        <taxon>eudicotyledons</taxon>
        <taxon>Gunneridae</taxon>
        <taxon>Pentapetalae</taxon>
        <taxon>rosids</taxon>
        <taxon>malvids</taxon>
        <taxon>Brassicales</taxon>
        <taxon>Brassicaceae</taxon>
        <taxon>Brassiceae</taxon>
        <taxon>Eruca</taxon>
    </lineage>
</organism>
<dbReference type="PANTHER" id="PTHR47165">
    <property type="entry name" value="OS03G0429900 PROTEIN"/>
    <property type="match status" value="1"/>
</dbReference>
<dbReference type="CDD" id="cd04480">
    <property type="entry name" value="RPA1_DBD_A_like"/>
    <property type="match status" value="1"/>
</dbReference>